<feature type="domain" description="MotA/TolQ/ExbB proton channel" evidence="8">
    <location>
        <begin position="96"/>
        <end position="189"/>
    </location>
</feature>
<dbReference type="InterPro" id="IPR050790">
    <property type="entry name" value="ExbB/TolQ_transport"/>
</dbReference>
<evidence type="ECO:0000256" key="7">
    <source>
        <dbReference type="SAM" id="Phobius"/>
    </source>
</evidence>
<evidence type="ECO:0000256" key="1">
    <source>
        <dbReference type="ARBA" id="ARBA00004651"/>
    </source>
</evidence>
<dbReference type="OrthoDB" id="9809716at2"/>
<evidence type="ECO:0000313" key="10">
    <source>
        <dbReference type="Proteomes" id="UP000192418"/>
    </source>
</evidence>
<gene>
    <name evidence="9" type="ORF">SAMN02746065_101320</name>
</gene>
<evidence type="ECO:0000259" key="8">
    <source>
        <dbReference type="Pfam" id="PF01618"/>
    </source>
</evidence>
<evidence type="ECO:0000313" key="9">
    <source>
        <dbReference type="EMBL" id="SMC39105.1"/>
    </source>
</evidence>
<keyword evidence="5 7" id="KW-0472">Membrane</keyword>
<keyword evidence="10" id="KW-1185">Reference proteome</keyword>
<dbReference type="PANTHER" id="PTHR30625">
    <property type="entry name" value="PROTEIN TOLQ"/>
    <property type="match status" value="1"/>
</dbReference>
<organism evidence="9 10">
    <name type="scientific">Desulfocicer vacuolatum DSM 3385</name>
    <dbReference type="NCBI Taxonomy" id="1121400"/>
    <lineage>
        <taxon>Bacteria</taxon>
        <taxon>Pseudomonadati</taxon>
        <taxon>Thermodesulfobacteriota</taxon>
        <taxon>Desulfobacteria</taxon>
        <taxon>Desulfobacterales</taxon>
        <taxon>Desulfobacteraceae</taxon>
        <taxon>Desulfocicer</taxon>
    </lineage>
</organism>
<dbReference type="InterPro" id="IPR002898">
    <property type="entry name" value="MotA_ExbB_proton_chnl"/>
</dbReference>
<dbReference type="GO" id="GO:0017038">
    <property type="term" value="P:protein import"/>
    <property type="evidence" value="ECO:0007669"/>
    <property type="project" value="TreeGrafter"/>
</dbReference>
<dbReference type="Proteomes" id="UP000192418">
    <property type="component" value="Unassembled WGS sequence"/>
</dbReference>
<evidence type="ECO:0000256" key="3">
    <source>
        <dbReference type="ARBA" id="ARBA00022692"/>
    </source>
</evidence>
<proteinExistence type="inferred from homology"/>
<keyword evidence="4 7" id="KW-1133">Transmembrane helix</keyword>
<accession>A0A1W1YSB1</accession>
<comment type="subcellular location">
    <subcellularLocation>
        <location evidence="1">Cell membrane</location>
        <topology evidence="1">Multi-pass membrane protein</topology>
    </subcellularLocation>
    <subcellularLocation>
        <location evidence="6">Membrane</location>
        <topology evidence="6">Multi-pass membrane protein</topology>
    </subcellularLocation>
</comment>
<comment type="similarity">
    <text evidence="6">Belongs to the exbB/tolQ family.</text>
</comment>
<evidence type="ECO:0000256" key="5">
    <source>
        <dbReference type="ARBA" id="ARBA00023136"/>
    </source>
</evidence>
<evidence type="ECO:0000256" key="6">
    <source>
        <dbReference type="RuleBase" id="RU004057"/>
    </source>
</evidence>
<dbReference type="EMBL" id="FWXY01000001">
    <property type="protein sequence ID" value="SMC39105.1"/>
    <property type="molecule type" value="Genomic_DNA"/>
</dbReference>
<feature type="transmembrane region" description="Helical" evidence="7">
    <location>
        <begin position="17"/>
        <end position="34"/>
    </location>
</feature>
<evidence type="ECO:0000256" key="2">
    <source>
        <dbReference type="ARBA" id="ARBA00022475"/>
    </source>
</evidence>
<dbReference type="AlphaFoldDB" id="A0A1W1YSB1"/>
<keyword evidence="2" id="KW-1003">Cell membrane</keyword>
<keyword evidence="6" id="KW-0653">Protein transport</keyword>
<dbReference type="PANTHER" id="PTHR30625:SF11">
    <property type="entry name" value="MOTA_TOLQ_EXBB PROTON CHANNEL DOMAIN-CONTAINING PROTEIN"/>
    <property type="match status" value="1"/>
</dbReference>
<name>A0A1W1YSB1_9BACT</name>
<feature type="transmembrane region" description="Helical" evidence="7">
    <location>
        <begin position="112"/>
        <end position="135"/>
    </location>
</feature>
<feature type="transmembrane region" description="Helical" evidence="7">
    <location>
        <begin position="155"/>
        <end position="176"/>
    </location>
</feature>
<dbReference type="RefSeq" id="WP_084066617.1">
    <property type="nucleotide sequence ID" value="NZ_FWXY01000001.1"/>
</dbReference>
<evidence type="ECO:0000256" key="4">
    <source>
        <dbReference type="ARBA" id="ARBA00022989"/>
    </source>
</evidence>
<sequence length="211" mass="23924">MEIFFRIWKIIETGGPVMVPIALLSAWMWVLIVLKVDWVRRKTRHVLSVPEALKCLQSTDRPVPVTDCPRAGILNFFLENHFRKRAGKPGRPDQIFFEVAVRRQTRDFYRHIPTIMALAAAAPLLGLLGTVTGMVETFRVIGLYGMGNSQAMASGIKEALMTTQAGLVVALPGLLVGQFMRKRIRAVHQDIMIFHRAVNQWLEKEKEKCTE</sequence>
<keyword evidence="3 7" id="KW-0812">Transmembrane</keyword>
<keyword evidence="6" id="KW-0813">Transport</keyword>
<dbReference type="Pfam" id="PF01618">
    <property type="entry name" value="MotA_ExbB"/>
    <property type="match status" value="1"/>
</dbReference>
<dbReference type="STRING" id="1121400.SAMN02746065_101320"/>
<dbReference type="GO" id="GO:0005886">
    <property type="term" value="C:plasma membrane"/>
    <property type="evidence" value="ECO:0007669"/>
    <property type="project" value="UniProtKB-SubCell"/>
</dbReference>
<protein>
    <submittedName>
        <fullName evidence="9">Outer membrane transport energization protein ExbB</fullName>
    </submittedName>
</protein>
<reference evidence="9 10" key="1">
    <citation type="submission" date="2017-04" db="EMBL/GenBank/DDBJ databases">
        <authorList>
            <person name="Afonso C.L."/>
            <person name="Miller P.J."/>
            <person name="Scott M.A."/>
            <person name="Spackman E."/>
            <person name="Goraichik I."/>
            <person name="Dimitrov K.M."/>
            <person name="Suarez D.L."/>
            <person name="Swayne D.E."/>
        </authorList>
    </citation>
    <scope>NUCLEOTIDE SEQUENCE [LARGE SCALE GENOMIC DNA]</scope>
    <source>
        <strain evidence="9 10">DSM 3385</strain>
    </source>
</reference>